<dbReference type="EMBL" id="AAMJQQ010000020">
    <property type="protein sequence ID" value="EDI0448721.1"/>
    <property type="molecule type" value="Genomic_DNA"/>
</dbReference>
<gene>
    <name evidence="2" type="ORF">CC757_20080</name>
</gene>
<proteinExistence type="predicted"/>
<keyword evidence="1" id="KW-1133">Transmembrane helix</keyword>
<feature type="transmembrane region" description="Helical" evidence="1">
    <location>
        <begin position="55"/>
        <end position="74"/>
    </location>
</feature>
<feature type="transmembrane region" description="Helical" evidence="1">
    <location>
        <begin position="12"/>
        <end position="35"/>
    </location>
</feature>
<feature type="transmembrane region" description="Helical" evidence="1">
    <location>
        <begin position="86"/>
        <end position="107"/>
    </location>
</feature>
<accession>A0A3V8FQA6</accession>
<evidence type="ECO:0000256" key="1">
    <source>
        <dbReference type="SAM" id="Phobius"/>
    </source>
</evidence>
<evidence type="ECO:0000313" key="2">
    <source>
        <dbReference type="EMBL" id="EDI0448721.1"/>
    </source>
</evidence>
<name>A0A3V8FQA6_SALNE</name>
<comment type="caution">
    <text evidence="2">The sequence shown here is derived from an EMBL/GenBank/DDBJ whole genome shotgun (WGS) entry which is preliminary data.</text>
</comment>
<reference evidence="2" key="1">
    <citation type="submission" date="2018-07" db="EMBL/GenBank/DDBJ databases">
        <authorList>
            <person name="Ashton P.M."/>
            <person name="Dallman T."/>
            <person name="Nair S."/>
            <person name="De Pinna E."/>
            <person name="Peters T."/>
            <person name="Grant K."/>
        </authorList>
    </citation>
    <scope>NUCLEOTIDE SEQUENCE</scope>
    <source>
        <strain evidence="2">335522</strain>
    </source>
</reference>
<keyword evidence="1" id="KW-0472">Membrane</keyword>
<organism evidence="2">
    <name type="scientific">Salmonella newport</name>
    <dbReference type="NCBI Taxonomy" id="108619"/>
    <lineage>
        <taxon>Bacteria</taxon>
        <taxon>Pseudomonadati</taxon>
        <taxon>Pseudomonadota</taxon>
        <taxon>Gammaproteobacteria</taxon>
        <taxon>Enterobacterales</taxon>
        <taxon>Enterobacteriaceae</taxon>
        <taxon>Salmonella</taxon>
    </lineage>
</organism>
<protein>
    <submittedName>
        <fullName evidence="2">Uncharacterized protein</fullName>
    </submittedName>
</protein>
<keyword evidence="1" id="KW-0812">Transmembrane</keyword>
<sequence length="344" mass="40420">MDIFINKISQDSFYSLVALLFFFFYLAFELIYISARNAFSMNSEPLTKQALFWSSIRIPFISFIYFGLFSWANYKFQFNQEGFNNFISISKLPLGLLSLCIPFVAIVNNIHRTIQTDEQIQQTKLKNRTDLFYSHQKNYIEYFNTSIKKNVYIIETMESPHSIVTKKVVESEIEIKIIAPFKLYKKIFNKASTYDNDFSISTTLINSLKSLWRGIDALIDELRYTVHEPDCFEIIYKIESAMTSISSNLQLSPIITKYSFIIDTNSFYFCSRFENEENLKRVLKAYFLLTQDILDTIDLKAYGYIVPDAVVQYSYMSEYIFPEWNSWTVKKSSSRISSFIRRAS</sequence>
<dbReference type="AlphaFoldDB" id="A0A3V8FQA6"/>